<dbReference type="Pfam" id="PF14537">
    <property type="entry name" value="Cytochrom_c3_2"/>
    <property type="match status" value="1"/>
</dbReference>
<evidence type="ECO:0000256" key="4">
    <source>
        <dbReference type="ARBA" id="ARBA00022617"/>
    </source>
</evidence>
<dbReference type="GO" id="GO:0030313">
    <property type="term" value="C:cell envelope"/>
    <property type="evidence" value="ECO:0007669"/>
    <property type="project" value="UniProtKB-SubCell"/>
</dbReference>
<dbReference type="CDD" id="cd00060">
    <property type="entry name" value="FHA"/>
    <property type="match status" value="1"/>
</dbReference>
<dbReference type="EMBL" id="CP002056">
    <property type="protein sequence ID" value="ADI29504.1"/>
    <property type="molecule type" value="Genomic_DNA"/>
</dbReference>
<keyword evidence="3" id="KW-0813">Transport</keyword>
<dbReference type="eggNOG" id="COG1716">
    <property type="taxonomic scope" value="Bacteria"/>
</dbReference>
<dbReference type="Gene3D" id="2.60.200.20">
    <property type="match status" value="1"/>
</dbReference>
<gene>
    <name evidence="10" type="ordered locus">M301_1120</name>
</gene>
<keyword evidence="6" id="KW-0249">Electron transport</keyword>
<dbReference type="SUPFAM" id="SSF48695">
    <property type="entry name" value="Multiheme cytochromes"/>
    <property type="match status" value="1"/>
</dbReference>
<dbReference type="KEGG" id="meh:M301_1120"/>
<feature type="transmembrane region" description="Helical" evidence="8">
    <location>
        <begin position="126"/>
        <end position="144"/>
    </location>
</feature>
<evidence type="ECO:0000256" key="2">
    <source>
        <dbReference type="ARBA" id="ARBA00004196"/>
    </source>
</evidence>
<evidence type="ECO:0000313" key="11">
    <source>
        <dbReference type="Proteomes" id="UP000000383"/>
    </source>
</evidence>
<feature type="domain" description="FHA" evidence="9">
    <location>
        <begin position="14"/>
        <end position="67"/>
    </location>
</feature>
<dbReference type="InterPro" id="IPR008984">
    <property type="entry name" value="SMAD_FHA_dom_sf"/>
</dbReference>
<name>D7DQD3_METV0</name>
<keyword evidence="11" id="KW-1185">Reference proteome</keyword>
<dbReference type="GO" id="GO:0046872">
    <property type="term" value="F:metal ion binding"/>
    <property type="evidence" value="ECO:0007669"/>
    <property type="project" value="UniProtKB-KW"/>
</dbReference>
<reference evidence="10 11" key="2">
    <citation type="journal article" date="2011" name="J. Bacteriol.">
        <title>Genomes of three methylotrophs from a single niche uncover genetic and metabolic divergence of Methylophilaceae.</title>
        <authorList>
            <person name="Lapidus A."/>
            <person name="Clum A."/>
            <person name="Labutti K."/>
            <person name="Kaluzhnaya M.G."/>
            <person name="Lim S."/>
            <person name="Beck D.A."/>
            <person name="Glavina Del Rio T."/>
            <person name="Nolan M."/>
            <person name="Mavromatis K."/>
            <person name="Huntemann M."/>
            <person name="Lucas S."/>
            <person name="Lidstrom M.E."/>
            <person name="Ivanova N."/>
            <person name="Chistoserdova L."/>
        </authorList>
    </citation>
    <scope>NUCLEOTIDE SEQUENCE [LARGE SCALE GENOMIC DNA]</scope>
    <source>
        <strain evidence="10 11">301</strain>
    </source>
</reference>
<dbReference type="InterPro" id="IPR036280">
    <property type="entry name" value="Multihaem_cyt_sf"/>
</dbReference>
<evidence type="ECO:0000256" key="1">
    <source>
        <dbReference type="ARBA" id="ARBA00001926"/>
    </source>
</evidence>
<dbReference type="Gene3D" id="3.90.10.10">
    <property type="entry name" value="Cytochrome C3"/>
    <property type="match status" value="3"/>
</dbReference>
<evidence type="ECO:0000256" key="7">
    <source>
        <dbReference type="ARBA" id="ARBA00023004"/>
    </source>
</evidence>
<evidence type="ECO:0000313" key="10">
    <source>
        <dbReference type="EMBL" id="ADI29504.1"/>
    </source>
</evidence>
<dbReference type="CDD" id="cd08168">
    <property type="entry name" value="Cytochrom_C3"/>
    <property type="match status" value="1"/>
</dbReference>
<keyword evidence="8" id="KW-0812">Transmembrane</keyword>
<keyword evidence="5" id="KW-0479">Metal-binding</keyword>
<dbReference type="HOGENOM" id="CLU_474004_0_0_4"/>
<evidence type="ECO:0000256" key="8">
    <source>
        <dbReference type="SAM" id="Phobius"/>
    </source>
</evidence>
<dbReference type="InterPro" id="IPR012286">
    <property type="entry name" value="Tetrahaem_cytochrome"/>
</dbReference>
<evidence type="ECO:0000256" key="3">
    <source>
        <dbReference type="ARBA" id="ARBA00022448"/>
    </source>
</evidence>
<evidence type="ECO:0000256" key="6">
    <source>
        <dbReference type="ARBA" id="ARBA00022982"/>
    </source>
</evidence>
<keyword evidence="8" id="KW-0472">Membrane</keyword>
<dbReference type="Pfam" id="PF00498">
    <property type="entry name" value="FHA"/>
    <property type="match status" value="1"/>
</dbReference>
<dbReference type="STRING" id="666681.M301_1120"/>
<proteinExistence type="predicted"/>
<evidence type="ECO:0000259" key="9">
    <source>
        <dbReference type="PROSITE" id="PS50006"/>
    </source>
</evidence>
<accession>D7DQD3</accession>
<dbReference type="PROSITE" id="PS50006">
    <property type="entry name" value="FHA_DOMAIN"/>
    <property type="match status" value="1"/>
</dbReference>
<evidence type="ECO:0000256" key="5">
    <source>
        <dbReference type="ARBA" id="ARBA00022723"/>
    </source>
</evidence>
<sequence>MPVRSYRTLTAEELSIGRGAECNIHLLDPRISMHHAIIKRLDDGQLHLVAVNGELEVDGAILPNIALTHGTQVMIGPFQLKVEPAPPDVNIAVSLTLLHLLPDDFQDLKSRTHEPLRGASAFKKKLALSLVAFIALVFLVLPLAQNLIPNLHAAMAKLPLGFDRAWSPGHISNSHLHFGSQCSNCHEVLTQQVTDKACIKCHQNVAPHIANPKLQERVFNHNKLFMDGIRCAECHREHKAPYPLARQDNSTCVRCHGNIKAVDSNTKLPNIHDFDRDHPVFKLTFLTGDKQKKIERIPQTDKARLVEQSGLKFPHSQHFGKVQGPNGVWDIREMTCTNCHQQEGKEMRFKPVSYNRDCVTCHANQLTMGPPDALITVPHGSEQNVMNALKVQAPKQVAHYSESLKTDGCAYCHEINDFKAETKVATKTEAKADSVDSKVKTNPDDHLPWHVAPLNINQDWFSKAHFNHASHQTQKCQSCHAVEESDSSADVAMPDRQSCLRCHSGNSPKPKRIASSCMSCHDFHDSHVMHESLPEQK</sequence>
<dbReference type="InterPro" id="IPR000253">
    <property type="entry name" value="FHA_dom"/>
</dbReference>
<keyword evidence="7" id="KW-0408">Iron</keyword>
<reference evidence="11" key="1">
    <citation type="submission" date="2010-05" db="EMBL/GenBank/DDBJ databases">
        <title>Complete sequence of Methylotenera sp. 301.</title>
        <authorList>
            <person name="Lucas S."/>
            <person name="Copeland A."/>
            <person name="Lapidus A."/>
            <person name="Cheng J.-F."/>
            <person name="Bruce D."/>
            <person name="Goodwin L."/>
            <person name="Pitluck S."/>
            <person name="Clum A."/>
            <person name="Land M."/>
            <person name="Hauser L."/>
            <person name="Kyrpides N."/>
            <person name="Ivanova N."/>
            <person name="Chistoservova L."/>
            <person name="Kalyuzhnaya M."/>
            <person name="Woyke T."/>
        </authorList>
    </citation>
    <scope>NUCLEOTIDE SEQUENCE [LARGE SCALE GENOMIC DNA]</scope>
    <source>
        <strain evidence="11">301</strain>
    </source>
</reference>
<comment type="cofactor">
    <cofactor evidence="1">
        <name>heme c</name>
        <dbReference type="ChEBI" id="CHEBI:61717"/>
    </cofactor>
</comment>
<keyword evidence="8" id="KW-1133">Transmembrane helix</keyword>
<dbReference type="Proteomes" id="UP000000383">
    <property type="component" value="Chromosome"/>
</dbReference>
<keyword evidence="4" id="KW-0349">Heme</keyword>
<organism evidence="10 11">
    <name type="scientific">Methylotenera versatilis (strain 301)</name>
    <dbReference type="NCBI Taxonomy" id="666681"/>
    <lineage>
        <taxon>Bacteria</taxon>
        <taxon>Pseudomonadati</taxon>
        <taxon>Pseudomonadota</taxon>
        <taxon>Betaproteobacteria</taxon>
        <taxon>Nitrosomonadales</taxon>
        <taxon>Methylophilaceae</taxon>
        <taxon>Methylotenera</taxon>
    </lineage>
</organism>
<dbReference type="PANTHER" id="PTHR39425">
    <property type="entry name" value="LIPOPROTEIN CYTOCHROME C"/>
    <property type="match status" value="1"/>
</dbReference>
<protein>
    <submittedName>
        <fullName evidence="10">FHA domain containing protein</fullName>
    </submittedName>
</protein>
<dbReference type="PANTHER" id="PTHR39425:SF1">
    <property type="entry name" value="CYTOCHROME C7-LIKE DOMAIN-CONTAINING PROTEIN"/>
    <property type="match status" value="1"/>
</dbReference>
<dbReference type="SUPFAM" id="SSF49879">
    <property type="entry name" value="SMAD/FHA domain"/>
    <property type="match status" value="1"/>
</dbReference>
<dbReference type="AlphaFoldDB" id="D7DQD3"/>
<comment type="subcellular location">
    <subcellularLocation>
        <location evidence="2">Cell envelope</location>
    </subcellularLocation>
</comment>